<dbReference type="AlphaFoldDB" id="A0A0F9A0Q9"/>
<reference evidence="1" key="1">
    <citation type="journal article" date="2015" name="Nature">
        <title>Complex archaea that bridge the gap between prokaryotes and eukaryotes.</title>
        <authorList>
            <person name="Spang A."/>
            <person name="Saw J.H."/>
            <person name="Jorgensen S.L."/>
            <person name="Zaremba-Niedzwiedzka K."/>
            <person name="Martijn J."/>
            <person name="Lind A.E."/>
            <person name="van Eijk R."/>
            <person name="Schleper C."/>
            <person name="Guy L."/>
            <person name="Ettema T.J."/>
        </authorList>
    </citation>
    <scope>NUCLEOTIDE SEQUENCE</scope>
</reference>
<protein>
    <submittedName>
        <fullName evidence="1">Uncharacterized protein</fullName>
    </submittedName>
</protein>
<proteinExistence type="predicted"/>
<organism evidence="1">
    <name type="scientific">marine sediment metagenome</name>
    <dbReference type="NCBI Taxonomy" id="412755"/>
    <lineage>
        <taxon>unclassified sequences</taxon>
        <taxon>metagenomes</taxon>
        <taxon>ecological metagenomes</taxon>
    </lineage>
</organism>
<comment type="caution">
    <text evidence="1">The sequence shown here is derived from an EMBL/GenBank/DDBJ whole genome shotgun (WGS) entry which is preliminary data.</text>
</comment>
<gene>
    <name evidence="1" type="ORF">LCGC14_2970650</name>
</gene>
<sequence length="75" mass="8087">MPESLKNRTATLLHHGSLLTGTITKDHGTDDDGSHYIMFTVTAIPPNNPAMVRIGETFGVDMSSYSNLTLKAVTP</sequence>
<dbReference type="EMBL" id="LAZR01060387">
    <property type="protein sequence ID" value="KKK65781.1"/>
    <property type="molecule type" value="Genomic_DNA"/>
</dbReference>
<accession>A0A0F9A0Q9</accession>
<evidence type="ECO:0000313" key="1">
    <source>
        <dbReference type="EMBL" id="KKK65781.1"/>
    </source>
</evidence>
<name>A0A0F9A0Q9_9ZZZZ</name>